<dbReference type="EMBL" id="LR746276">
    <property type="protein sequence ID" value="CAA7406529.1"/>
    <property type="molecule type" value="Genomic_DNA"/>
</dbReference>
<dbReference type="PANTHER" id="PTHR15459:SF3">
    <property type="entry name" value="POLYAMINE-MODULATED FACTOR 1"/>
    <property type="match status" value="1"/>
</dbReference>
<evidence type="ECO:0000256" key="2">
    <source>
        <dbReference type="ARBA" id="ARBA00004629"/>
    </source>
</evidence>
<keyword evidence="5" id="KW-0498">Mitosis</keyword>
<keyword evidence="8" id="KW-0131">Cell cycle</keyword>
<dbReference type="AlphaFoldDB" id="A0A7I8L928"/>
<evidence type="ECO:0000256" key="7">
    <source>
        <dbReference type="ARBA" id="ARBA00023242"/>
    </source>
</evidence>
<proteinExistence type="predicted"/>
<keyword evidence="9" id="KW-0137">Centromere</keyword>
<reference evidence="11" key="1">
    <citation type="submission" date="2020-02" db="EMBL/GenBank/DDBJ databases">
        <authorList>
            <person name="Scholz U."/>
            <person name="Mascher M."/>
            <person name="Fiebig A."/>
        </authorList>
    </citation>
    <scope>NUCLEOTIDE SEQUENCE</scope>
</reference>
<evidence type="ECO:0000313" key="11">
    <source>
        <dbReference type="EMBL" id="CAA7406529.1"/>
    </source>
</evidence>
<evidence type="ECO:0000256" key="8">
    <source>
        <dbReference type="ARBA" id="ARBA00023306"/>
    </source>
</evidence>
<organism evidence="11 12">
    <name type="scientific">Spirodela intermedia</name>
    <name type="common">Intermediate duckweed</name>
    <dbReference type="NCBI Taxonomy" id="51605"/>
    <lineage>
        <taxon>Eukaryota</taxon>
        <taxon>Viridiplantae</taxon>
        <taxon>Streptophyta</taxon>
        <taxon>Embryophyta</taxon>
        <taxon>Tracheophyta</taxon>
        <taxon>Spermatophyta</taxon>
        <taxon>Magnoliopsida</taxon>
        <taxon>Liliopsida</taxon>
        <taxon>Araceae</taxon>
        <taxon>Lemnoideae</taxon>
        <taxon>Spirodela</taxon>
    </lineage>
</organism>
<keyword evidence="3" id="KW-0158">Chromosome</keyword>
<keyword evidence="4" id="KW-0132">Cell division</keyword>
<dbReference type="GO" id="GO:0000444">
    <property type="term" value="C:MIS12/MIND type complex"/>
    <property type="evidence" value="ECO:0007669"/>
    <property type="project" value="InterPro"/>
</dbReference>
<dbReference type="GO" id="GO:0007059">
    <property type="term" value="P:chromosome segregation"/>
    <property type="evidence" value="ECO:0007669"/>
    <property type="project" value="TreeGrafter"/>
</dbReference>
<evidence type="ECO:0000256" key="5">
    <source>
        <dbReference type="ARBA" id="ARBA00022776"/>
    </source>
</evidence>
<evidence type="ECO:0000256" key="10">
    <source>
        <dbReference type="SAM" id="Coils"/>
    </source>
</evidence>
<evidence type="ECO:0000313" key="12">
    <source>
        <dbReference type="Proteomes" id="UP000663760"/>
    </source>
</evidence>
<comment type="subcellular location">
    <subcellularLocation>
        <location evidence="2">Chromosome</location>
        <location evidence="2">Centromere</location>
        <location evidence="2">Kinetochore</location>
    </subcellularLocation>
    <subcellularLocation>
        <location evidence="1">Nucleus</location>
    </subcellularLocation>
</comment>
<dbReference type="InterPro" id="IPR007128">
    <property type="entry name" value="PMF1/Nnf1"/>
</dbReference>
<dbReference type="OrthoDB" id="506494at2759"/>
<evidence type="ECO:0000256" key="4">
    <source>
        <dbReference type="ARBA" id="ARBA00022618"/>
    </source>
</evidence>
<keyword evidence="12" id="KW-1185">Reference proteome</keyword>
<keyword evidence="7" id="KW-0539">Nucleus</keyword>
<sequence length="175" mass="19878">MVQTRGDGPPGSRHANLKKSFKLGVRSLLTAFSKEDVYKSFPTFNNHEKEKIHGMFIQVIKSLHENIEEEFEAICQETQVGATLDVVEQLVEEQSLETLPAQVLDVEEVKEALSKVKRDEISYLSCLLEKAERQNELLKDRVESLRKARDDTVAATDAISKLRSWNSSYEKLLNG</sequence>
<dbReference type="GO" id="GO:0051301">
    <property type="term" value="P:cell division"/>
    <property type="evidence" value="ECO:0007669"/>
    <property type="project" value="UniProtKB-KW"/>
</dbReference>
<protein>
    <submittedName>
        <fullName evidence="11">Uncharacterized protein</fullName>
    </submittedName>
</protein>
<feature type="coiled-coil region" evidence="10">
    <location>
        <begin position="121"/>
        <end position="148"/>
    </location>
</feature>
<name>A0A7I8L928_SPIIN</name>
<gene>
    <name evidence="11" type="ORF">SI8410_13017207</name>
</gene>
<evidence type="ECO:0000256" key="6">
    <source>
        <dbReference type="ARBA" id="ARBA00022838"/>
    </source>
</evidence>
<dbReference type="Pfam" id="PF03980">
    <property type="entry name" value="Nnf1"/>
    <property type="match status" value="1"/>
</dbReference>
<evidence type="ECO:0000256" key="9">
    <source>
        <dbReference type="ARBA" id="ARBA00023328"/>
    </source>
</evidence>
<accession>A0A7I8L928</accession>
<dbReference type="PANTHER" id="PTHR15459">
    <property type="entry name" value="POLYAMINE-MODULATED FACTOR 1"/>
    <property type="match status" value="1"/>
</dbReference>
<evidence type="ECO:0000256" key="3">
    <source>
        <dbReference type="ARBA" id="ARBA00022454"/>
    </source>
</evidence>
<dbReference type="GO" id="GO:0005634">
    <property type="term" value="C:nucleus"/>
    <property type="evidence" value="ECO:0007669"/>
    <property type="project" value="UniProtKB-SubCell"/>
</dbReference>
<dbReference type="Proteomes" id="UP000663760">
    <property type="component" value="Chromosome 13"/>
</dbReference>
<evidence type="ECO:0000256" key="1">
    <source>
        <dbReference type="ARBA" id="ARBA00004123"/>
    </source>
</evidence>
<keyword evidence="6" id="KW-0995">Kinetochore</keyword>
<keyword evidence="10" id="KW-0175">Coiled coil</keyword>